<gene>
    <name evidence="1" type="ORF">HNR21_002573</name>
</gene>
<evidence type="ECO:0000313" key="1">
    <source>
        <dbReference type="EMBL" id="MBA9003691.1"/>
    </source>
</evidence>
<comment type="caution">
    <text evidence="1">The sequence shown here is derived from an EMBL/GenBank/DDBJ whole genome shotgun (WGS) entry which is preliminary data.</text>
</comment>
<name>A0A7W3R8G4_9ACTN</name>
<sequence length="64" mass="7223">MTRKIRISVEIYDHHLGDDYEDLPDGWDDWTQAKQEEYLVNLVKDYLANAAGAGASVVEVPGDE</sequence>
<dbReference type="EMBL" id="JACJII010000001">
    <property type="protein sequence ID" value="MBA9003691.1"/>
    <property type="molecule type" value="Genomic_DNA"/>
</dbReference>
<keyword evidence="2" id="KW-1185">Reference proteome</keyword>
<reference evidence="1 2" key="1">
    <citation type="submission" date="2020-08" db="EMBL/GenBank/DDBJ databases">
        <title>Sequencing the genomes of 1000 actinobacteria strains.</title>
        <authorList>
            <person name="Klenk H.-P."/>
        </authorList>
    </citation>
    <scope>NUCLEOTIDE SEQUENCE [LARGE SCALE GENOMIC DNA]</scope>
    <source>
        <strain evidence="1 2">DSM 45823</strain>
    </source>
</reference>
<organism evidence="1 2">
    <name type="scientific">Thermomonospora cellulosilytica</name>
    <dbReference type="NCBI Taxonomy" id="1411118"/>
    <lineage>
        <taxon>Bacteria</taxon>
        <taxon>Bacillati</taxon>
        <taxon>Actinomycetota</taxon>
        <taxon>Actinomycetes</taxon>
        <taxon>Streptosporangiales</taxon>
        <taxon>Thermomonosporaceae</taxon>
        <taxon>Thermomonospora</taxon>
    </lineage>
</organism>
<evidence type="ECO:0000313" key="2">
    <source>
        <dbReference type="Proteomes" id="UP000539313"/>
    </source>
</evidence>
<dbReference type="RefSeq" id="WP_182705374.1">
    <property type="nucleotide sequence ID" value="NZ_JACJII010000001.1"/>
</dbReference>
<protein>
    <submittedName>
        <fullName evidence="1">Uncharacterized protein</fullName>
    </submittedName>
</protein>
<proteinExistence type="predicted"/>
<dbReference type="AlphaFoldDB" id="A0A7W3R8G4"/>
<dbReference type="Proteomes" id="UP000539313">
    <property type="component" value="Unassembled WGS sequence"/>
</dbReference>
<accession>A0A7W3R8G4</accession>